<dbReference type="InterPro" id="IPR029058">
    <property type="entry name" value="AB_hydrolase_fold"/>
</dbReference>
<dbReference type="Pfam" id="PF05990">
    <property type="entry name" value="DUF900"/>
    <property type="match status" value="1"/>
</dbReference>
<sequence>MRPFRAVVLVFSVVVGCAGPRAVTGLGTAEQSYSRSGDVVPLMVATVRDRSDDPEIAYTRARSDALKFSTIDVRIPHNHRPGSVETSASRPDPRRQFSATNYLSLPNGEAMVREINRRLSERPASQREVFIFVHGYNNNFAEGLFRNAQIVHDYDVGSLPVYFSWASAGALTRYLYDRDSALIARDGLAETLQLVARSKATGIIVVGHSMGAVVVMEALRTLSIRNQRKVLQRIKGVLLAAPDLDPDLFRSQVNDISHLPRPFTIVVSRRDRALDISRRLTGGEPRVGSGADIGFLQNKDIQVLDVSQVDRGGHTLFASSDTLIKLLGSGNFLRQFLTDEYASMDDAFAVAGQGTLEQASLVLYLPARMIKRLANR</sequence>
<feature type="region of interest" description="Disordered" evidence="1">
    <location>
        <begin position="77"/>
        <end position="96"/>
    </location>
</feature>
<dbReference type="GO" id="GO:0016787">
    <property type="term" value="F:hydrolase activity"/>
    <property type="evidence" value="ECO:0007669"/>
    <property type="project" value="UniProtKB-KW"/>
</dbReference>
<reference evidence="2 3" key="1">
    <citation type="submission" date="2020-05" db="EMBL/GenBank/DDBJ databases">
        <title>Draft Genome Sequence of Ochrobactrum soli Isolated from Stable Fly Gut.</title>
        <authorList>
            <person name="Pileggi M.T."/>
            <person name="Vazhakkala L.J."/>
            <person name="Wong C.N."/>
        </authorList>
    </citation>
    <scope>NUCLEOTIDE SEQUENCE [LARGE SCALE GENOMIC DNA]</scope>
    <source>
        <strain evidence="2 3">MTP-C0764</strain>
    </source>
</reference>
<dbReference type="AlphaFoldDB" id="A0A849KKE6"/>
<dbReference type="InterPro" id="IPR014586">
    <property type="entry name" value="UCP033909"/>
</dbReference>
<dbReference type="Gene3D" id="3.40.50.1820">
    <property type="entry name" value="alpha/beta hydrolase"/>
    <property type="match status" value="1"/>
</dbReference>
<accession>A0A849KKE6</accession>
<protein>
    <submittedName>
        <fullName evidence="2">Alpha/beta fold hydrolase</fullName>
    </submittedName>
</protein>
<dbReference type="PANTHER" id="PTHR36513:SF1">
    <property type="entry name" value="TRANSMEMBRANE PROTEIN"/>
    <property type="match status" value="1"/>
</dbReference>
<comment type="caution">
    <text evidence="2">The sequence shown here is derived from an EMBL/GenBank/DDBJ whole genome shotgun (WGS) entry which is preliminary data.</text>
</comment>
<keyword evidence="3" id="KW-1185">Reference proteome</keyword>
<proteinExistence type="predicted"/>
<name>A0A849KKE6_9HYPH</name>
<keyword evidence="2" id="KW-0378">Hydrolase</keyword>
<evidence type="ECO:0000313" key="3">
    <source>
        <dbReference type="Proteomes" id="UP000574931"/>
    </source>
</evidence>
<dbReference type="InterPro" id="IPR010297">
    <property type="entry name" value="DUF900_hydrolase"/>
</dbReference>
<organism evidence="2 3">
    <name type="scientific">Ochrobactrum soli</name>
    <dbReference type="NCBI Taxonomy" id="2448455"/>
    <lineage>
        <taxon>Bacteria</taxon>
        <taxon>Pseudomonadati</taxon>
        <taxon>Pseudomonadota</taxon>
        <taxon>Alphaproteobacteria</taxon>
        <taxon>Hyphomicrobiales</taxon>
        <taxon>Brucellaceae</taxon>
        <taxon>Brucella/Ochrobactrum group</taxon>
        <taxon>Ochrobactrum</taxon>
    </lineage>
</organism>
<dbReference type="PROSITE" id="PS51257">
    <property type="entry name" value="PROKAR_LIPOPROTEIN"/>
    <property type="match status" value="1"/>
</dbReference>
<dbReference type="PIRSF" id="PIRSF033909">
    <property type="entry name" value="UCP033909"/>
    <property type="match status" value="1"/>
</dbReference>
<evidence type="ECO:0000256" key="1">
    <source>
        <dbReference type="SAM" id="MobiDB-lite"/>
    </source>
</evidence>
<dbReference type="PANTHER" id="PTHR36513">
    <property type="entry name" value="ABC TRANSMEMBRANE TYPE-1 DOMAIN-CONTAINING PROTEIN"/>
    <property type="match status" value="1"/>
</dbReference>
<dbReference type="Proteomes" id="UP000574931">
    <property type="component" value="Unassembled WGS sequence"/>
</dbReference>
<evidence type="ECO:0000313" key="2">
    <source>
        <dbReference type="EMBL" id="NNU60010.1"/>
    </source>
</evidence>
<dbReference type="SUPFAM" id="SSF53474">
    <property type="entry name" value="alpha/beta-Hydrolases"/>
    <property type="match status" value="1"/>
</dbReference>
<dbReference type="EMBL" id="JABFCY010000003">
    <property type="protein sequence ID" value="NNU60010.1"/>
    <property type="molecule type" value="Genomic_DNA"/>
</dbReference>
<gene>
    <name evidence="2" type="ORF">HKX02_07020</name>
</gene>